<evidence type="ECO:0000313" key="2">
    <source>
        <dbReference type="Proteomes" id="UP000789920"/>
    </source>
</evidence>
<evidence type="ECO:0000313" key="1">
    <source>
        <dbReference type="EMBL" id="CAG8849048.1"/>
    </source>
</evidence>
<dbReference type="Proteomes" id="UP000789920">
    <property type="component" value="Unassembled WGS sequence"/>
</dbReference>
<proteinExistence type="predicted"/>
<keyword evidence="2" id="KW-1185">Reference proteome</keyword>
<name>A0ACA9SVG6_9GLOM</name>
<protein>
    <submittedName>
        <fullName evidence="1">6639_t:CDS:1</fullName>
    </submittedName>
</protein>
<reference evidence="1" key="1">
    <citation type="submission" date="2021-06" db="EMBL/GenBank/DDBJ databases">
        <authorList>
            <person name="Kallberg Y."/>
            <person name="Tangrot J."/>
            <person name="Rosling A."/>
        </authorList>
    </citation>
    <scope>NUCLEOTIDE SEQUENCE</scope>
    <source>
        <strain evidence="1">MA461A</strain>
    </source>
</reference>
<sequence length="64" mass="7348">NPRFVKIDDTQDTNSQSAQNNDSQTPQQIVHNMNQHTHTQSNINYINGINGQSPQQIVHNMNQY</sequence>
<comment type="caution">
    <text evidence="1">The sequence shown here is derived from an EMBL/GenBank/DDBJ whole genome shotgun (WGS) entry which is preliminary data.</text>
</comment>
<feature type="non-terminal residue" evidence="1">
    <location>
        <position position="64"/>
    </location>
</feature>
<organism evidence="1 2">
    <name type="scientific">Racocetra persica</name>
    <dbReference type="NCBI Taxonomy" id="160502"/>
    <lineage>
        <taxon>Eukaryota</taxon>
        <taxon>Fungi</taxon>
        <taxon>Fungi incertae sedis</taxon>
        <taxon>Mucoromycota</taxon>
        <taxon>Glomeromycotina</taxon>
        <taxon>Glomeromycetes</taxon>
        <taxon>Diversisporales</taxon>
        <taxon>Gigasporaceae</taxon>
        <taxon>Racocetra</taxon>
    </lineage>
</organism>
<accession>A0ACA9SVG6</accession>
<gene>
    <name evidence="1" type="ORF">RPERSI_LOCUS35418</name>
</gene>
<dbReference type="EMBL" id="CAJVQC010163620">
    <property type="protein sequence ID" value="CAG8849048.1"/>
    <property type="molecule type" value="Genomic_DNA"/>
</dbReference>
<feature type="non-terminal residue" evidence="1">
    <location>
        <position position="1"/>
    </location>
</feature>